<accession>A0A4U1HQ08</accession>
<organism evidence="1 2">
    <name type="scientific">Trinickia terrae</name>
    <dbReference type="NCBI Taxonomy" id="2571161"/>
    <lineage>
        <taxon>Bacteria</taxon>
        <taxon>Pseudomonadati</taxon>
        <taxon>Pseudomonadota</taxon>
        <taxon>Betaproteobacteria</taxon>
        <taxon>Burkholderiales</taxon>
        <taxon>Burkholderiaceae</taxon>
        <taxon>Trinickia</taxon>
    </lineage>
</organism>
<gene>
    <name evidence="1" type="ORF">FAZ69_23725</name>
</gene>
<protein>
    <submittedName>
        <fullName evidence="1">Uncharacterized protein</fullName>
    </submittedName>
</protein>
<dbReference type="RefSeq" id="WP_136897541.1">
    <property type="nucleotide sequence ID" value="NZ_SWJE01000014.1"/>
</dbReference>
<sequence>MNRRAAQGDFSLEDEDAPRVRAAHRLPTIIHMHKSLLKGHVSCVIASITPCMTKAIAQAGILFILYSVPYVALASEHWKRLYVQRIKGVFELVSSLIVDRRLQRHLEEPYLA</sequence>
<evidence type="ECO:0000313" key="2">
    <source>
        <dbReference type="Proteomes" id="UP000305539"/>
    </source>
</evidence>
<dbReference type="AlphaFoldDB" id="A0A4U1HQ08"/>
<keyword evidence="2" id="KW-1185">Reference proteome</keyword>
<proteinExistence type="predicted"/>
<name>A0A4U1HQ08_9BURK</name>
<reference evidence="1 2" key="1">
    <citation type="submission" date="2019-04" db="EMBL/GenBank/DDBJ databases">
        <title>Trinickia sp. 7GSK02, isolated from subtropical forest soil.</title>
        <authorList>
            <person name="Gao Z.-H."/>
            <person name="Qiu L.-H."/>
        </authorList>
    </citation>
    <scope>NUCLEOTIDE SEQUENCE [LARGE SCALE GENOMIC DNA]</scope>
    <source>
        <strain evidence="1 2">7GSK02</strain>
    </source>
</reference>
<evidence type="ECO:0000313" key="1">
    <source>
        <dbReference type="EMBL" id="TKC83499.1"/>
    </source>
</evidence>
<dbReference type="EMBL" id="SWJE01000014">
    <property type="protein sequence ID" value="TKC83499.1"/>
    <property type="molecule type" value="Genomic_DNA"/>
</dbReference>
<dbReference type="Proteomes" id="UP000305539">
    <property type="component" value="Unassembled WGS sequence"/>
</dbReference>
<comment type="caution">
    <text evidence="1">The sequence shown here is derived from an EMBL/GenBank/DDBJ whole genome shotgun (WGS) entry which is preliminary data.</text>
</comment>